<dbReference type="CDD" id="cd12148">
    <property type="entry name" value="fungal_TF_MHR"/>
    <property type="match status" value="1"/>
</dbReference>
<evidence type="ECO:0000313" key="2">
    <source>
        <dbReference type="Proteomes" id="UP000245699"/>
    </source>
</evidence>
<reference evidence="1 2" key="1">
    <citation type="journal article" date="2018" name="MBio">
        <title>Comparative Genomics Reveals the Core Gene Toolbox for the Fungus-Insect Symbiosis.</title>
        <authorList>
            <person name="Wang Y."/>
            <person name="Stata M."/>
            <person name="Wang W."/>
            <person name="Stajich J.E."/>
            <person name="White M.M."/>
            <person name="Moncalvo J.M."/>
        </authorList>
    </citation>
    <scope>NUCLEOTIDE SEQUENCE [LARGE SCALE GENOMIC DNA]</scope>
    <source>
        <strain evidence="1 2">AUS-77-4</strain>
    </source>
</reference>
<organism evidence="1 2">
    <name type="scientific">Furculomyces boomerangus</name>
    <dbReference type="NCBI Taxonomy" id="61424"/>
    <lineage>
        <taxon>Eukaryota</taxon>
        <taxon>Fungi</taxon>
        <taxon>Fungi incertae sedis</taxon>
        <taxon>Zoopagomycota</taxon>
        <taxon>Kickxellomycotina</taxon>
        <taxon>Harpellomycetes</taxon>
        <taxon>Harpellales</taxon>
        <taxon>Harpellaceae</taxon>
        <taxon>Furculomyces</taxon>
    </lineage>
</organism>
<evidence type="ECO:0000313" key="1">
    <source>
        <dbReference type="EMBL" id="PVU90591.1"/>
    </source>
</evidence>
<sequence length="580" mass="67676">MSEIQNELPIPSREGIEKMAFKLAQIYLSAMTPAQFPDFIDKIYNKVYPKYFIYAVLSAGIKHINNDRSMEATYAKNSLELIKDEKDSSNPLILWACMFLISYTAEAHDGKTNSFSQVIANAFVRRTRIYQLDIKKKVNRTNLSEKDLEFTRRIWWSYYNTIAADTIFNCRFHAIDQRDIMVKLPKNDFLWRYGGLVTPKSDYFLDIYKSIQEGDKHYKDIYGVNIQTYVLFIKIISFLNKRWRKNTFDEDTSNRYFKKYLNIVNQHGQELVETLPNLDSLLLETFERFKGSIKLNFVLESSIQSYKTHQLYRSMAMRMYQSNLVRDSDMQIHPEDVKTAKLKCLSLASNKIELFFWLYKNIPVDHIKFSVTPIVTDGAIVLINTLFNDGTMKSYESLYDKMIKTYKEVGEKSKVALSIVSFINFIADIKKKAHKKNMDSPKLLEQMKPYSISKSDLDPWITPKYASFFNISCCFIENFSTLSTAEYSSPPLKESIGFKDSSGIDNDKNLVESNEVVAGSFEYFFGSNRVDLEKKYGTSNVNSLPTLRRSDLFTIINRYDIDPFYYRKSISNIKSKFFDF</sequence>
<comment type="caution">
    <text evidence="1">The sequence shown here is derived from an EMBL/GenBank/DDBJ whole genome shotgun (WGS) entry which is preliminary data.</text>
</comment>
<dbReference type="OrthoDB" id="5545378at2759"/>
<protein>
    <recommendedName>
        <fullName evidence="3">Transcription factor domain-containing protein</fullName>
    </recommendedName>
</protein>
<dbReference type="AlphaFoldDB" id="A0A2T9YE32"/>
<accession>A0A2T9YE32</accession>
<dbReference type="Proteomes" id="UP000245699">
    <property type="component" value="Unassembled WGS sequence"/>
</dbReference>
<dbReference type="EMBL" id="MBFT01000472">
    <property type="protein sequence ID" value="PVU90591.1"/>
    <property type="molecule type" value="Genomic_DNA"/>
</dbReference>
<name>A0A2T9YE32_9FUNG</name>
<evidence type="ECO:0008006" key="3">
    <source>
        <dbReference type="Google" id="ProtNLM"/>
    </source>
</evidence>
<keyword evidence="2" id="KW-1185">Reference proteome</keyword>
<gene>
    <name evidence="1" type="ORF">BB559_004548</name>
</gene>
<proteinExistence type="predicted"/>